<evidence type="ECO:0000256" key="1">
    <source>
        <dbReference type="ARBA" id="ARBA00006976"/>
    </source>
</evidence>
<gene>
    <name evidence="3" type="ORF">PNK_2416</name>
</gene>
<sequence>MLLNPQQKGLKTMQTIAISSFKGGTAKTSTALHVGAALAKFHKKKVLLIDFDAQANLTTGLGFDPDENDSLAPVLQGNKTVDDVIKKTNLPSLDLIPADTWLERVEVTGQLAADRYSHEKLRDLINPLKYDFIIIDTPPSLCWLTESALIAAQHTLVCVTPEFYSVKGLERLSQFMESIGQRHPLNVLGVILSFWNARGKSNQAFLDVIERTFPAKILQSKIRRDISVSEASIFGKPVFETDPESRAAEDYIAVAKELLKRLK</sequence>
<evidence type="ECO:0000259" key="2">
    <source>
        <dbReference type="Pfam" id="PF13614"/>
    </source>
</evidence>
<protein>
    <recommendedName>
        <fullName evidence="2">AAA domain-containing protein</fullName>
    </recommendedName>
</protein>
<dbReference type="Pfam" id="PF13614">
    <property type="entry name" value="AAA_31"/>
    <property type="match status" value="1"/>
</dbReference>
<dbReference type="AlphaFoldDB" id="A0A0U5K753"/>
<evidence type="ECO:0000313" key="3">
    <source>
        <dbReference type="EMBL" id="CUI18011.1"/>
    </source>
</evidence>
<dbReference type="InParanoid" id="A0A0U5K753"/>
<dbReference type="Gene3D" id="3.40.50.300">
    <property type="entry name" value="P-loop containing nucleotide triphosphate hydrolases"/>
    <property type="match status" value="1"/>
</dbReference>
<accession>A0A0U5K753</accession>
<keyword evidence="4" id="KW-1185">Reference proteome</keyword>
<dbReference type="Proteomes" id="UP000069902">
    <property type="component" value="Chromosome cPNK"/>
</dbReference>
<feature type="domain" description="AAA" evidence="2">
    <location>
        <begin position="13"/>
        <end position="182"/>
    </location>
</feature>
<dbReference type="PANTHER" id="PTHR13696">
    <property type="entry name" value="P-LOOP CONTAINING NUCLEOSIDE TRIPHOSPHATE HYDROLASE"/>
    <property type="match status" value="1"/>
</dbReference>
<dbReference type="PANTHER" id="PTHR13696:SF52">
    <property type="entry name" value="PARA FAMILY PROTEIN CT_582"/>
    <property type="match status" value="1"/>
</dbReference>
<dbReference type="InterPro" id="IPR050678">
    <property type="entry name" value="DNA_Partitioning_ATPase"/>
</dbReference>
<dbReference type="FunCoup" id="A0A0U5K753">
    <property type="interactions" value="385"/>
</dbReference>
<dbReference type="InterPro" id="IPR025669">
    <property type="entry name" value="AAA_dom"/>
</dbReference>
<dbReference type="EMBL" id="LN879502">
    <property type="protein sequence ID" value="CUI18011.1"/>
    <property type="molecule type" value="Genomic_DNA"/>
</dbReference>
<dbReference type="PATRIC" id="fig|389348.3.peg.2709"/>
<dbReference type="KEGG" id="pnl:PNK_2416"/>
<dbReference type="SUPFAM" id="SSF52540">
    <property type="entry name" value="P-loop containing nucleoside triphosphate hydrolases"/>
    <property type="match status" value="1"/>
</dbReference>
<dbReference type="InterPro" id="IPR027417">
    <property type="entry name" value="P-loop_NTPase"/>
</dbReference>
<organism evidence="3 4">
    <name type="scientific">Candidatus Protochlamydia naegleriophila</name>
    <dbReference type="NCBI Taxonomy" id="389348"/>
    <lineage>
        <taxon>Bacteria</taxon>
        <taxon>Pseudomonadati</taxon>
        <taxon>Chlamydiota</taxon>
        <taxon>Chlamydiia</taxon>
        <taxon>Parachlamydiales</taxon>
        <taxon>Parachlamydiaceae</taxon>
        <taxon>Candidatus Protochlamydia</taxon>
    </lineage>
</organism>
<dbReference type="STRING" id="389348.PNK_2416"/>
<evidence type="ECO:0000313" key="4">
    <source>
        <dbReference type="Proteomes" id="UP000069902"/>
    </source>
</evidence>
<comment type="similarity">
    <text evidence="1">Belongs to the ParA family.</text>
</comment>
<name>A0A0U5K753_9BACT</name>
<proteinExistence type="inferred from homology"/>
<dbReference type="FunFam" id="3.40.50.300:FF:000285">
    <property type="entry name" value="Sporulation initiation inhibitor Soj"/>
    <property type="match status" value="1"/>
</dbReference>
<reference evidence="4" key="1">
    <citation type="submission" date="2015-09" db="EMBL/GenBank/DDBJ databases">
        <authorList>
            <person name="Bertelli C."/>
        </authorList>
    </citation>
    <scope>NUCLEOTIDE SEQUENCE [LARGE SCALE GENOMIC DNA]</scope>
    <source>
        <strain evidence="4">KNic</strain>
    </source>
</reference>